<dbReference type="GO" id="GO:0031123">
    <property type="term" value="P:RNA 3'-end processing"/>
    <property type="evidence" value="ECO:0007669"/>
    <property type="project" value="TreeGrafter"/>
</dbReference>
<dbReference type="InParanoid" id="A0A067Q7F5"/>
<protein>
    <recommendedName>
        <fullName evidence="2">Poly(A) RNA polymerase mitochondrial-like central palm domain-containing protein</fullName>
    </recommendedName>
</protein>
<dbReference type="Gene3D" id="1.10.1410.10">
    <property type="match status" value="1"/>
</dbReference>
<feature type="region of interest" description="Disordered" evidence="1">
    <location>
        <begin position="1"/>
        <end position="70"/>
    </location>
</feature>
<evidence type="ECO:0000256" key="1">
    <source>
        <dbReference type="SAM" id="MobiDB-lite"/>
    </source>
</evidence>
<dbReference type="GO" id="GO:0005730">
    <property type="term" value="C:nucleolus"/>
    <property type="evidence" value="ECO:0007669"/>
    <property type="project" value="TreeGrafter"/>
</dbReference>
<dbReference type="Proteomes" id="UP000027265">
    <property type="component" value="Unassembled WGS sequence"/>
</dbReference>
<dbReference type="GO" id="GO:0031499">
    <property type="term" value="C:TRAMP complex"/>
    <property type="evidence" value="ECO:0007669"/>
    <property type="project" value="TreeGrafter"/>
</dbReference>
<keyword evidence="4" id="KW-1185">Reference proteome</keyword>
<evidence type="ECO:0000313" key="3">
    <source>
        <dbReference type="EMBL" id="KDQ62953.1"/>
    </source>
</evidence>
<feature type="compositionally biased region" description="Polar residues" evidence="1">
    <location>
        <begin position="26"/>
        <end position="42"/>
    </location>
</feature>
<accession>A0A067Q7F5</accession>
<dbReference type="Gene3D" id="3.30.460.10">
    <property type="entry name" value="Beta Polymerase, domain 2"/>
    <property type="match status" value="1"/>
</dbReference>
<organism evidence="3 4">
    <name type="scientific">Jaapia argillacea MUCL 33604</name>
    <dbReference type="NCBI Taxonomy" id="933084"/>
    <lineage>
        <taxon>Eukaryota</taxon>
        <taxon>Fungi</taxon>
        <taxon>Dikarya</taxon>
        <taxon>Basidiomycota</taxon>
        <taxon>Agaricomycotina</taxon>
        <taxon>Agaricomycetes</taxon>
        <taxon>Agaricomycetidae</taxon>
        <taxon>Jaapiales</taxon>
        <taxon>Jaapiaceae</taxon>
        <taxon>Jaapia</taxon>
    </lineage>
</organism>
<dbReference type="PANTHER" id="PTHR23092">
    <property type="entry name" value="POLY(A) RNA POLYMERASE"/>
    <property type="match status" value="1"/>
</dbReference>
<sequence length="280" mass="31259">MTMHSRGQNSTSSGPSKPYPDFIPLSQPSSGIGASGSRSQGQRKNEKKRKHPASPAVGGDDDPMHTPWLDSLGMTEYESKEQRLHDEIVAYVAYIAPTQAETSARHFVITHLHEVIKRRFRDAALRMFGSVVHQVCLPDGDIDLVLETVHVVDTKEDQKRALFQLRNRIRDAQLANDIQVVGQARVPIINLKTTPQYGSFDVDISINNTDGVHAIDIISSYMTSIPALRPLLFTLKGFLSQRQLNSAASSTLSSYCLICMVISFLQVRFSIYRLYVTFPL</sequence>
<dbReference type="CDD" id="cd05402">
    <property type="entry name" value="NT_PAP_TUTase"/>
    <property type="match status" value="1"/>
</dbReference>
<name>A0A067Q7F5_9AGAM</name>
<dbReference type="SUPFAM" id="SSF81301">
    <property type="entry name" value="Nucleotidyltransferase"/>
    <property type="match status" value="1"/>
</dbReference>
<gene>
    <name evidence="3" type="ORF">JAAARDRAFT_360875</name>
</gene>
<dbReference type="OrthoDB" id="273917at2759"/>
<dbReference type="InterPro" id="IPR054708">
    <property type="entry name" value="MTPAP-like_central"/>
</dbReference>
<dbReference type="GO" id="GO:0043634">
    <property type="term" value="P:polyadenylation-dependent ncRNA catabolic process"/>
    <property type="evidence" value="ECO:0007669"/>
    <property type="project" value="TreeGrafter"/>
</dbReference>
<dbReference type="InterPro" id="IPR045862">
    <property type="entry name" value="Trf4-like"/>
</dbReference>
<feature type="domain" description="Poly(A) RNA polymerase mitochondrial-like central palm" evidence="2">
    <location>
        <begin position="84"/>
        <end position="222"/>
    </location>
</feature>
<dbReference type="HOGENOM" id="CLU_994212_0_0_1"/>
<dbReference type="EMBL" id="KL197710">
    <property type="protein sequence ID" value="KDQ62953.1"/>
    <property type="molecule type" value="Genomic_DNA"/>
</dbReference>
<feature type="compositionally biased region" description="Polar residues" evidence="1">
    <location>
        <begin position="1"/>
        <end position="15"/>
    </location>
</feature>
<dbReference type="PANTHER" id="PTHR23092:SF15">
    <property type="entry name" value="INACTIVE NON-CANONICAL POLY(A) RNA POLYMERASE PROTEIN TRF4-2-RELATED"/>
    <property type="match status" value="1"/>
</dbReference>
<evidence type="ECO:0000259" key="2">
    <source>
        <dbReference type="Pfam" id="PF22600"/>
    </source>
</evidence>
<proteinExistence type="predicted"/>
<dbReference type="GO" id="GO:1990817">
    <property type="term" value="F:poly(A) RNA polymerase activity"/>
    <property type="evidence" value="ECO:0007669"/>
    <property type="project" value="InterPro"/>
</dbReference>
<dbReference type="GO" id="GO:0003729">
    <property type="term" value="F:mRNA binding"/>
    <property type="evidence" value="ECO:0007669"/>
    <property type="project" value="TreeGrafter"/>
</dbReference>
<dbReference type="GO" id="GO:0010605">
    <property type="term" value="P:negative regulation of macromolecule metabolic process"/>
    <property type="evidence" value="ECO:0007669"/>
    <property type="project" value="UniProtKB-ARBA"/>
</dbReference>
<dbReference type="Pfam" id="PF22600">
    <property type="entry name" value="MTPAP-like_central"/>
    <property type="match status" value="1"/>
</dbReference>
<dbReference type="AlphaFoldDB" id="A0A067Q7F5"/>
<dbReference type="InterPro" id="IPR043519">
    <property type="entry name" value="NT_sf"/>
</dbReference>
<reference evidence="4" key="1">
    <citation type="journal article" date="2014" name="Proc. Natl. Acad. Sci. U.S.A.">
        <title>Extensive sampling of basidiomycete genomes demonstrates inadequacy of the white-rot/brown-rot paradigm for wood decay fungi.</title>
        <authorList>
            <person name="Riley R."/>
            <person name="Salamov A.A."/>
            <person name="Brown D.W."/>
            <person name="Nagy L.G."/>
            <person name="Floudas D."/>
            <person name="Held B.W."/>
            <person name="Levasseur A."/>
            <person name="Lombard V."/>
            <person name="Morin E."/>
            <person name="Otillar R."/>
            <person name="Lindquist E.A."/>
            <person name="Sun H."/>
            <person name="LaButti K.M."/>
            <person name="Schmutz J."/>
            <person name="Jabbour D."/>
            <person name="Luo H."/>
            <person name="Baker S.E."/>
            <person name="Pisabarro A.G."/>
            <person name="Walton J.D."/>
            <person name="Blanchette R.A."/>
            <person name="Henrissat B."/>
            <person name="Martin F."/>
            <person name="Cullen D."/>
            <person name="Hibbett D.S."/>
            <person name="Grigoriev I.V."/>
        </authorList>
    </citation>
    <scope>NUCLEOTIDE SEQUENCE [LARGE SCALE GENOMIC DNA]</scope>
    <source>
        <strain evidence="4">MUCL 33604</strain>
    </source>
</reference>
<dbReference type="STRING" id="933084.A0A067Q7F5"/>
<evidence type="ECO:0000313" key="4">
    <source>
        <dbReference type="Proteomes" id="UP000027265"/>
    </source>
</evidence>
<dbReference type="SUPFAM" id="SSF81631">
    <property type="entry name" value="PAP/OAS1 substrate-binding domain"/>
    <property type="match status" value="1"/>
</dbReference>